<reference evidence="2" key="1">
    <citation type="submission" date="2023-02" db="EMBL/GenBank/DDBJ databases">
        <authorList>
            <person name="Palmer J.M."/>
        </authorList>
    </citation>
    <scope>NUCLEOTIDE SEQUENCE</scope>
    <source>
        <strain evidence="2">FW57</strain>
    </source>
</reference>
<evidence type="ECO:0000313" key="2">
    <source>
        <dbReference type="EMBL" id="KAG7291153.1"/>
    </source>
</evidence>
<proteinExistence type="predicted"/>
<dbReference type="AlphaFoldDB" id="A0AAD4I3I7"/>
<organism evidence="2 3">
    <name type="scientific">Staphylotrichum longicolle</name>
    <dbReference type="NCBI Taxonomy" id="669026"/>
    <lineage>
        <taxon>Eukaryota</taxon>
        <taxon>Fungi</taxon>
        <taxon>Dikarya</taxon>
        <taxon>Ascomycota</taxon>
        <taxon>Pezizomycotina</taxon>
        <taxon>Sordariomycetes</taxon>
        <taxon>Sordariomycetidae</taxon>
        <taxon>Sordariales</taxon>
        <taxon>Chaetomiaceae</taxon>
        <taxon>Staphylotrichum</taxon>
    </lineage>
</organism>
<evidence type="ECO:0000256" key="1">
    <source>
        <dbReference type="SAM" id="MobiDB-lite"/>
    </source>
</evidence>
<protein>
    <recommendedName>
        <fullName evidence="4">F-box domain-containing protein</fullName>
    </recommendedName>
</protein>
<dbReference type="Proteomes" id="UP001197093">
    <property type="component" value="Unassembled WGS sequence"/>
</dbReference>
<feature type="region of interest" description="Disordered" evidence="1">
    <location>
        <begin position="30"/>
        <end position="94"/>
    </location>
</feature>
<name>A0AAD4I3I7_9PEZI</name>
<evidence type="ECO:0008006" key="4">
    <source>
        <dbReference type="Google" id="ProtNLM"/>
    </source>
</evidence>
<keyword evidence="3" id="KW-1185">Reference proteome</keyword>
<evidence type="ECO:0000313" key="3">
    <source>
        <dbReference type="Proteomes" id="UP001197093"/>
    </source>
</evidence>
<gene>
    <name evidence="2" type="ORF">NEMBOFW57_001165</name>
</gene>
<sequence>MSTFQAAAAHPASSASPSCFSFFSAIREKTRRHSRRRSLAPISDSDEAAKANGAKPEALSQPSPSPSLAVATTTAPAQVNSAPETTTSQFVPSRGPAASRLETLPFEIQALILAHAPTVEALRALVCASPRLHRVYVEDRLAILRGVVERGALGGFVVDARAACRSGTEAFQLGRTQASLWEFLEEYKQWLAGGGAGSEMGLEELMRMVRFQRGVVEPLAERYAAWALAALGSSPEEDPLSDTERRRIQRGFYRFQVFCNVCGFRGKGQSAEECIRGWESVDCLRVLSLFPAWQIEEILCVHAFVKDVYGGIFDRVAWDLDEERNPKYRDDPGWPNEFLELFSSPECRINTRSLDNMIRQGLTVLSNVLKITDHEELVQMVRCRIEGGTFGWADDDWITDIVGDLPQSRRFEQYYSERDAAQDRADKMPFDADAADMPPLAWVTYWRGEESNLFGYYVPGIWRRWGYVMWDAARLRASGAMRFLEIESRLDYWEPREDIREENWG</sequence>
<accession>A0AAD4I3I7</accession>
<comment type="caution">
    <text evidence="2">The sequence shown here is derived from an EMBL/GenBank/DDBJ whole genome shotgun (WGS) entry which is preliminary data.</text>
</comment>
<dbReference type="EMBL" id="JAHCVI010000001">
    <property type="protein sequence ID" value="KAG7291153.1"/>
    <property type="molecule type" value="Genomic_DNA"/>
</dbReference>
<feature type="compositionally biased region" description="Polar residues" evidence="1">
    <location>
        <begin position="70"/>
        <end position="91"/>
    </location>
</feature>